<evidence type="ECO:0000313" key="2">
    <source>
        <dbReference type="EMBL" id="XDQ41528.1"/>
    </source>
</evidence>
<accession>A0AB39QJS1</accession>
<feature type="transmembrane region" description="Helical" evidence="1">
    <location>
        <begin position="37"/>
        <end position="62"/>
    </location>
</feature>
<dbReference type="InterPro" id="IPR039708">
    <property type="entry name" value="MT1774/Rv1733c-like"/>
</dbReference>
<sequence length="209" mass="23006">MNRDSSRKQAGTGSRRRRGRSWWWRWRRNPLRRHSDVVEAWIVLAIWAVALLGGVLAGWAAAQTVDHTFAGRRADTRSVSAVLTEDAAEGTPVTAGYDIGRTWVTVRWTAADGTVRTGRAKAVPTAAAGSHVQVRVNGREQLVSAPPSKAAATFETVAAGVLVWQLTVTAVYGGGRLVRRRLLGRRLAEWDDEWRRVGPQWRNFSGGKG</sequence>
<organism evidence="2">
    <name type="scientific">Streptomyces sp. R39</name>
    <dbReference type="NCBI Taxonomy" id="3238631"/>
    <lineage>
        <taxon>Bacteria</taxon>
        <taxon>Bacillati</taxon>
        <taxon>Actinomycetota</taxon>
        <taxon>Actinomycetes</taxon>
        <taxon>Kitasatosporales</taxon>
        <taxon>Streptomycetaceae</taxon>
        <taxon>Streptomyces</taxon>
    </lineage>
</organism>
<dbReference type="PANTHER" id="PTHR42305:SF1">
    <property type="entry name" value="MEMBRANE PROTEIN RV1733C-RELATED"/>
    <property type="match status" value="1"/>
</dbReference>
<feature type="transmembrane region" description="Helical" evidence="1">
    <location>
        <begin position="157"/>
        <end position="178"/>
    </location>
</feature>
<dbReference type="EMBL" id="CP163441">
    <property type="protein sequence ID" value="XDQ41528.1"/>
    <property type="molecule type" value="Genomic_DNA"/>
</dbReference>
<keyword evidence="1" id="KW-1133">Transmembrane helix</keyword>
<name>A0AB39QJS1_9ACTN</name>
<protein>
    <recommendedName>
        <fullName evidence="3">DUF3592 domain-containing protein</fullName>
    </recommendedName>
</protein>
<gene>
    <name evidence="2" type="ORF">AB5J52_04155</name>
</gene>
<reference evidence="2" key="1">
    <citation type="submission" date="2024-07" db="EMBL/GenBank/DDBJ databases">
        <authorList>
            <person name="Yu S.T."/>
        </authorList>
    </citation>
    <scope>NUCLEOTIDE SEQUENCE</scope>
    <source>
        <strain evidence="2">R39</strain>
    </source>
</reference>
<keyword evidence="1" id="KW-0472">Membrane</keyword>
<dbReference type="AlphaFoldDB" id="A0AB39QJS1"/>
<dbReference type="RefSeq" id="WP_369221169.1">
    <property type="nucleotide sequence ID" value="NZ_CP163441.1"/>
</dbReference>
<dbReference type="PANTHER" id="PTHR42305">
    <property type="entry name" value="MEMBRANE PROTEIN RV1733C-RELATED"/>
    <property type="match status" value="1"/>
</dbReference>
<evidence type="ECO:0000256" key="1">
    <source>
        <dbReference type="SAM" id="Phobius"/>
    </source>
</evidence>
<evidence type="ECO:0008006" key="3">
    <source>
        <dbReference type="Google" id="ProtNLM"/>
    </source>
</evidence>
<proteinExistence type="predicted"/>
<keyword evidence="1" id="KW-0812">Transmembrane</keyword>